<keyword evidence="7 14" id="KW-0812">Transmembrane</keyword>
<comment type="subcellular location">
    <subcellularLocation>
        <location evidence="3">Cell projection</location>
        <location evidence="3">Cilium</location>
    </subcellularLocation>
    <subcellularLocation>
        <location evidence="2">Vacuole membrane</location>
        <topology evidence="2">Multi-pass membrane protein</topology>
    </subcellularLocation>
</comment>
<dbReference type="GO" id="GO:0005774">
    <property type="term" value="C:vacuolar membrane"/>
    <property type="evidence" value="ECO:0007669"/>
    <property type="project" value="UniProtKB-SubCell"/>
</dbReference>
<dbReference type="InterPro" id="IPR024133">
    <property type="entry name" value="TM_138"/>
</dbReference>
<keyword evidence="9 14" id="KW-1133">Transmembrane helix</keyword>
<gene>
    <name evidence="15" type="ORF">OXX778_LOCUS9594</name>
</gene>
<evidence type="ECO:0000256" key="6">
    <source>
        <dbReference type="ARBA" id="ARBA00022554"/>
    </source>
</evidence>
<keyword evidence="6" id="KW-0926">Vacuole</keyword>
<keyword evidence="16" id="KW-1185">Reference proteome</keyword>
<evidence type="ECO:0000256" key="14">
    <source>
        <dbReference type="SAM" id="Phobius"/>
    </source>
</evidence>
<evidence type="ECO:0000313" key="16">
    <source>
        <dbReference type="Proteomes" id="UP000663879"/>
    </source>
</evidence>
<dbReference type="GO" id="GO:0005929">
    <property type="term" value="C:cilium"/>
    <property type="evidence" value="ECO:0007669"/>
    <property type="project" value="UniProtKB-SubCell"/>
</dbReference>
<feature type="transmembrane region" description="Helical" evidence="14">
    <location>
        <begin position="101"/>
        <end position="121"/>
    </location>
</feature>
<comment type="similarity">
    <text evidence="4">Belongs to the TMEM138 family.</text>
</comment>
<keyword evidence="10" id="KW-0969">Cilium</keyword>
<evidence type="ECO:0000256" key="4">
    <source>
        <dbReference type="ARBA" id="ARBA00010572"/>
    </source>
</evidence>
<proteinExistence type="inferred from homology"/>
<evidence type="ECO:0000256" key="5">
    <source>
        <dbReference type="ARBA" id="ARBA00014515"/>
    </source>
</evidence>
<dbReference type="Pfam" id="PF14935">
    <property type="entry name" value="TMEM138"/>
    <property type="match status" value="1"/>
</dbReference>
<evidence type="ECO:0000256" key="2">
    <source>
        <dbReference type="ARBA" id="ARBA00004128"/>
    </source>
</evidence>
<evidence type="ECO:0000256" key="10">
    <source>
        <dbReference type="ARBA" id="ARBA00023069"/>
    </source>
</evidence>
<comment type="caution">
    <text evidence="15">The sequence shown here is derived from an EMBL/GenBank/DDBJ whole genome shotgun (WGS) entry which is preliminary data.</text>
</comment>
<evidence type="ECO:0000256" key="13">
    <source>
        <dbReference type="ARBA" id="ARBA00023273"/>
    </source>
</evidence>
<dbReference type="GO" id="GO:0030030">
    <property type="term" value="P:cell projection organization"/>
    <property type="evidence" value="ECO:0007669"/>
    <property type="project" value="UniProtKB-KW"/>
</dbReference>
<feature type="transmembrane region" description="Helical" evidence="14">
    <location>
        <begin position="50"/>
        <end position="80"/>
    </location>
</feature>
<protein>
    <recommendedName>
        <fullName evidence="5">Transmembrane protein 138</fullName>
    </recommendedName>
</protein>
<dbReference type="PANTHER" id="PTHR13306">
    <property type="entry name" value="TRANSMEMBRANE PROTEIN 138"/>
    <property type="match status" value="1"/>
</dbReference>
<dbReference type="Proteomes" id="UP000663879">
    <property type="component" value="Unassembled WGS sequence"/>
</dbReference>
<keyword evidence="13" id="KW-0966">Cell projection</keyword>
<sequence>MDLKKEDNLNNVSVKQKTRMAAVVPKYSPLLYTVLFLLLIDFVINSFSELLLYIPIAMLVIYIVQDICILFTALVLLIMLINTYMFQAGLMGYMITKFKSVWILSLVYFGLCLGIQIWITIVRWEKPLEFSWQPGQVVLYVLQRSCAIIYYYMFKRTAYRLSDSRFYEDSDWLRKEFERRN</sequence>
<dbReference type="OrthoDB" id="189688at2759"/>
<evidence type="ECO:0000256" key="3">
    <source>
        <dbReference type="ARBA" id="ARBA00004138"/>
    </source>
</evidence>
<name>A0A813WVY8_9BILA</name>
<accession>A0A813WVY8</accession>
<evidence type="ECO:0000256" key="9">
    <source>
        <dbReference type="ARBA" id="ARBA00022989"/>
    </source>
</evidence>
<evidence type="ECO:0000256" key="1">
    <source>
        <dbReference type="ARBA" id="ARBA00003709"/>
    </source>
</evidence>
<keyword evidence="11 14" id="KW-0472">Membrane</keyword>
<organism evidence="15 16">
    <name type="scientific">Brachionus calyciflorus</name>
    <dbReference type="NCBI Taxonomy" id="104777"/>
    <lineage>
        <taxon>Eukaryota</taxon>
        <taxon>Metazoa</taxon>
        <taxon>Spiralia</taxon>
        <taxon>Gnathifera</taxon>
        <taxon>Rotifera</taxon>
        <taxon>Eurotatoria</taxon>
        <taxon>Monogononta</taxon>
        <taxon>Pseudotrocha</taxon>
        <taxon>Ploima</taxon>
        <taxon>Brachionidae</taxon>
        <taxon>Brachionus</taxon>
    </lineage>
</organism>
<dbReference type="EMBL" id="CAJNOC010001429">
    <property type="protein sequence ID" value="CAF0864169.1"/>
    <property type="molecule type" value="Genomic_DNA"/>
</dbReference>
<reference evidence="15" key="1">
    <citation type="submission" date="2021-02" db="EMBL/GenBank/DDBJ databases">
        <authorList>
            <person name="Nowell W R."/>
        </authorList>
    </citation>
    <scope>NUCLEOTIDE SEQUENCE</scope>
    <source>
        <strain evidence="15">Ploen Becks lab</strain>
    </source>
</reference>
<evidence type="ECO:0000256" key="7">
    <source>
        <dbReference type="ARBA" id="ARBA00022692"/>
    </source>
</evidence>
<dbReference type="AlphaFoldDB" id="A0A813WVY8"/>
<evidence type="ECO:0000313" key="15">
    <source>
        <dbReference type="EMBL" id="CAF0864169.1"/>
    </source>
</evidence>
<evidence type="ECO:0000256" key="12">
    <source>
        <dbReference type="ARBA" id="ARBA00023180"/>
    </source>
</evidence>
<evidence type="ECO:0000256" key="8">
    <source>
        <dbReference type="ARBA" id="ARBA00022794"/>
    </source>
</evidence>
<keyword evidence="12" id="KW-0325">Glycoprotein</keyword>
<comment type="function">
    <text evidence="1">Required for ciliogenesis.</text>
</comment>
<dbReference type="PANTHER" id="PTHR13306:SF6">
    <property type="entry name" value="TRANSMEMBRANE PROTEIN 138"/>
    <property type="match status" value="1"/>
</dbReference>
<evidence type="ECO:0000256" key="11">
    <source>
        <dbReference type="ARBA" id="ARBA00023136"/>
    </source>
</evidence>
<feature type="transmembrane region" description="Helical" evidence="14">
    <location>
        <begin position="27"/>
        <end position="44"/>
    </location>
</feature>
<keyword evidence="8" id="KW-0970">Cilium biogenesis/degradation</keyword>
<feature type="transmembrane region" description="Helical" evidence="14">
    <location>
        <begin position="137"/>
        <end position="154"/>
    </location>
</feature>